<dbReference type="RefSeq" id="WP_012675152.1">
    <property type="nucleotide sequence ID" value="NC_012439.1"/>
</dbReference>
<accession>C0QUZ8</accession>
<organism evidence="1 2">
    <name type="scientific">Persephonella marina (strain DSM 14350 / EX-H1)</name>
    <dbReference type="NCBI Taxonomy" id="123214"/>
    <lineage>
        <taxon>Bacteria</taxon>
        <taxon>Pseudomonadati</taxon>
        <taxon>Aquificota</taxon>
        <taxon>Aquificia</taxon>
        <taxon>Aquificales</taxon>
        <taxon>Hydrogenothermaceae</taxon>
        <taxon>Persephonella</taxon>
    </lineage>
</organism>
<dbReference type="KEGG" id="pmx:PERMA_A0069"/>
<evidence type="ECO:0000313" key="1">
    <source>
        <dbReference type="EMBL" id="ACO04964.1"/>
    </source>
</evidence>
<gene>
    <name evidence="1" type="ordered locus">PERMA_A0069</name>
</gene>
<protein>
    <submittedName>
        <fullName evidence="1">Uncharacterized protein</fullName>
    </submittedName>
</protein>
<dbReference type="AlphaFoldDB" id="C0QUZ8"/>
<sequence length="56" mass="6296">MSRATKLQLQNIKRLTNLLGIDVNTKGLTSKEASKLYRELLLLSVRGDKNGKAIKR</sequence>
<geneLocation type="plasmid" evidence="2">
    <name>pPERMA01</name>
</geneLocation>
<dbReference type="PaxDb" id="123214-PERMA_A0069"/>
<name>C0QUZ8_PERMH</name>
<dbReference type="Proteomes" id="UP000001366">
    <property type="component" value="Plasmid unnamed"/>
</dbReference>
<dbReference type="HOGENOM" id="CLU_3010289_0_0_0"/>
<evidence type="ECO:0000313" key="2">
    <source>
        <dbReference type="Proteomes" id="UP000001366"/>
    </source>
</evidence>
<keyword evidence="2" id="KW-1185">Reference proteome</keyword>
<keyword evidence="1" id="KW-0614">Plasmid</keyword>
<dbReference type="EMBL" id="CP001231">
    <property type="protein sequence ID" value="ACO04964.1"/>
    <property type="molecule type" value="Genomic_DNA"/>
</dbReference>
<proteinExistence type="predicted"/>
<reference evidence="1 2" key="1">
    <citation type="journal article" date="2009" name="J. Bacteriol.">
        <title>Complete and draft genome sequences of six members of the Aquificales.</title>
        <authorList>
            <person name="Reysenbach A.L."/>
            <person name="Hamamura N."/>
            <person name="Podar M."/>
            <person name="Griffiths E."/>
            <person name="Ferreira S."/>
            <person name="Hochstein R."/>
            <person name="Heidelberg J."/>
            <person name="Johnson J."/>
            <person name="Mead D."/>
            <person name="Pohorille A."/>
            <person name="Sarmiento M."/>
            <person name="Schweighofer K."/>
            <person name="Seshadri R."/>
            <person name="Voytek M.A."/>
        </authorList>
    </citation>
    <scope>NUCLEOTIDE SEQUENCE [LARGE SCALE GENOMIC DNA]</scope>
    <source>
        <strain evidence="2">DSM 14350 / EX-H1</strain>
        <plasmid evidence="2">pPERMA01</plasmid>
    </source>
</reference>